<proteinExistence type="inferred from homology"/>
<evidence type="ECO:0000256" key="6">
    <source>
        <dbReference type="ARBA" id="ARBA00011881"/>
    </source>
</evidence>
<comment type="similarity">
    <text evidence="4">Belongs to the metallo-dependent hydrolases superfamily. DHOase family. Class I DHOase subfamily.</text>
</comment>
<dbReference type="EMBL" id="JAEKJA010000031">
    <property type="protein sequence ID" value="MBJ3778538.1"/>
    <property type="molecule type" value="Genomic_DNA"/>
</dbReference>
<dbReference type="Proteomes" id="UP000609531">
    <property type="component" value="Unassembled WGS sequence"/>
</dbReference>
<dbReference type="SUPFAM" id="SSF51338">
    <property type="entry name" value="Composite domain of metallo-dependent hydrolases"/>
    <property type="match status" value="1"/>
</dbReference>
<comment type="pathway">
    <text evidence="3">Nitrogen metabolism; (S)-allantoin degradation; allantoate from (S)-allantoin: step 1/1.</text>
</comment>
<keyword evidence="14" id="KW-1185">Reference proteome</keyword>
<evidence type="ECO:0000256" key="3">
    <source>
        <dbReference type="ARBA" id="ARBA00004968"/>
    </source>
</evidence>
<evidence type="ECO:0000313" key="14">
    <source>
        <dbReference type="Proteomes" id="UP000609531"/>
    </source>
</evidence>
<dbReference type="InterPro" id="IPR011059">
    <property type="entry name" value="Metal-dep_hydrolase_composite"/>
</dbReference>
<dbReference type="NCBIfam" id="TIGR00857">
    <property type="entry name" value="pyrC_multi"/>
    <property type="match status" value="1"/>
</dbReference>
<organism evidence="13 14">
    <name type="scientific">Acuticoccus mangrovi</name>
    <dbReference type="NCBI Taxonomy" id="2796142"/>
    <lineage>
        <taxon>Bacteria</taxon>
        <taxon>Pseudomonadati</taxon>
        <taxon>Pseudomonadota</taxon>
        <taxon>Alphaproteobacteria</taxon>
        <taxon>Hyphomicrobiales</taxon>
        <taxon>Amorphaceae</taxon>
        <taxon>Acuticoccus</taxon>
    </lineage>
</organism>
<sequence length="475" mass="50564">MIDMTIRGGTIVSEEGRMRADVAVHEGRIVAVGESAAMPDARETIDAEGLLVLPGVIDIHVHFRDPPGDNPAEDWQSGTAAAAAGGVTTIFEMPSTDPATDTVAHLEVKRRIAEAKSHVDYGIYGLLGRDNLADLPALAEAGVAGFKCFMSSSITGKLPPPDDGTMLAAFEVIAKTGKRCIVHAENLSVVTRAERLLREAGRTDGRAHPLSRPGVAAAEAVSRAIVFAEATGMRLHIAHESSANALPYIAAAKARGLDITVETCPQYLLFTAEDFDWLGGLLRCNTPVREAGHDAALWQAIDLGLIDAIATDHAPHPADKKTRNDIFDNACGLLGVETSLPLMLTEAHGGRLSIERLVGLMSAMPARIFDLWPSKGVIRPGADADIVLVDPDATWTIDRAALKSKDTTTAWHGRAVTGRVARTLVRGRTVFADGEVVGPPGYGREVRQDTAAPHPPARPPRPLPPDAIQTMLRMP</sequence>
<protein>
    <recommendedName>
        <fullName evidence="7">allantoinase</fullName>
        <ecNumber evidence="7">3.5.2.5</ecNumber>
    </recommendedName>
</protein>
<reference evidence="13" key="1">
    <citation type="submission" date="2020-12" db="EMBL/GenBank/DDBJ databases">
        <title>Bacterial taxonomy.</title>
        <authorList>
            <person name="Pan X."/>
        </authorList>
    </citation>
    <scope>NUCLEOTIDE SEQUENCE</scope>
    <source>
        <strain evidence="13">B2012</strain>
    </source>
</reference>
<evidence type="ECO:0000256" key="4">
    <source>
        <dbReference type="ARBA" id="ARBA00010286"/>
    </source>
</evidence>
<dbReference type="Gene3D" id="2.30.40.10">
    <property type="entry name" value="Urease, subunit C, domain 1"/>
    <property type="match status" value="1"/>
</dbReference>
<comment type="similarity">
    <text evidence="5">Belongs to the metallo-dependent hydrolases superfamily. Allantoinase family.</text>
</comment>
<dbReference type="AlphaFoldDB" id="A0A934ITX6"/>
<evidence type="ECO:0000256" key="5">
    <source>
        <dbReference type="ARBA" id="ARBA00010368"/>
    </source>
</evidence>
<dbReference type="RefSeq" id="WP_198884444.1">
    <property type="nucleotide sequence ID" value="NZ_JAEKJA010000031.1"/>
</dbReference>
<dbReference type="PANTHER" id="PTHR43668">
    <property type="entry name" value="ALLANTOINASE"/>
    <property type="match status" value="1"/>
</dbReference>
<feature type="region of interest" description="Disordered" evidence="11">
    <location>
        <begin position="436"/>
        <end position="475"/>
    </location>
</feature>
<dbReference type="NCBIfam" id="TIGR03178">
    <property type="entry name" value="allantoinase"/>
    <property type="match status" value="1"/>
</dbReference>
<evidence type="ECO:0000256" key="10">
    <source>
        <dbReference type="ARBA" id="ARBA00022833"/>
    </source>
</evidence>
<evidence type="ECO:0000256" key="11">
    <source>
        <dbReference type="SAM" id="MobiDB-lite"/>
    </source>
</evidence>
<dbReference type="GO" id="GO:0004038">
    <property type="term" value="F:allantoinase activity"/>
    <property type="evidence" value="ECO:0007669"/>
    <property type="project" value="UniProtKB-EC"/>
</dbReference>
<dbReference type="PROSITE" id="PS00482">
    <property type="entry name" value="DIHYDROOROTASE_1"/>
    <property type="match status" value="1"/>
</dbReference>
<dbReference type="InterPro" id="IPR032466">
    <property type="entry name" value="Metal_Hydrolase"/>
</dbReference>
<dbReference type="PANTHER" id="PTHR43668:SF2">
    <property type="entry name" value="ALLANTOINASE"/>
    <property type="match status" value="1"/>
</dbReference>
<name>A0A934ITX6_9HYPH</name>
<evidence type="ECO:0000256" key="1">
    <source>
        <dbReference type="ARBA" id="ARBA00001947"/>
    </source>
</evidence>
<dbReference type="GO" id="GO:0050897">
    <property type="term" value="F:cobalt ion binding"/>
    <property type="evidence" value="ECO:0007669"/>
    <property type="project" value="InterPro"/>
</dbReference>
<keyword evidence="8" id="KW-0479">Metal-binding</keyword>
<comment type="function">
    <text evidence="2">Catalyzes the reversible cyclization of carbamoyl aspartate to dihydroorotate.</text>
</comment>
<dbReference type="PROSITE" id="PS00483">
    <property type="entry name" value="DIHYDROOROTASE_2"/>
    <property type="match status" value="1"/>
</dbReference>
<evidence type="ECO:0000256" key="2">
    <source>
        <dbReference type="ARBA" id="ARBA00002368"/>
    </source>
</evidence>
<dbReference type="InterPro" id="IPR006680">
    <property type="entry name" value="Amidohydro-rel"/>
</dbReference>
<comment type="subunit">
    <text evidence="6">Homotetramer.</text>
</comment>
<comment type="cofactor">
    <cofactor evidence="1">
        <name>Zn(2+)</name>
        <dbReference type="ChEBI" id="CHEBI:29105"/>
    </cofactor>
</comment>
<dbReference type="Pfam" id="PF01979">
    <property type="entry name" value="Amidohydro_1"/>
    <property type="match status" value="1"/>
</dbReference>
<dbReference type="InterPro" id="IPR002195">
    <property type="entry name" value="Dihydroorotase_CS"/>
</dbReference>
<evidence type="ECO:0000259" key="12">
    <source>
        <dbReference type="Pfam" id="PF01979"/>
    </source>
</evidence>
<evidence type="ECO:0000256" key="7">
    <source>
        <dbReference type="ARBA" id="ARBA00012863"/>
    </source>
</evidence>
<feature type="compositionally biased region" description="Pro residues" evidence="11">
    <location>
        <begin position="453"/>
        <end position="465"/>
    </location>
</feature>
<keyword evidence="10" id="KW-0862">Zinc</keyword>
<dbReference type="GO" id="GO:0006145">
    <property type="term" value="P:purine nucleobase catabolic process"/>
    <property type="evidence" value="ECO:0007669"/>
    <property type="project" value="TreeGrafter"/>
</dbReference>
<feature type="domain" description="Amidohydrolase-related" evidence="12">
    <location>
        <begin position="51"/>
        <end position="430"/>
    </location>
</feature>
<accession>A0A934ITX6</accession>
<dbReference type="InterPro" id="IPR017593">
    <property type="entry name" value="Allantoinase"/>
</dbReference>
<gene>
    <name evidence="13" type="primary">allB</name>
    <name evidence="13" type="ORF">JCR33_22750</name>
</gene>
<evidence type="ECO:0000313" key="13">
    <source>
        <dbReference type="EMBL" id="MBJ3778538.1"/>
    </source>
</evidence>
<keyword evidence="9 13" id="KW-0378">Hydrolase</keyword>
<evidence type="ECO:0000256" key="8">
    <source>
        <dbReference type="ARBA" id="ARBA00022723"/>
    </source>
</evidence>
<evidence type="ECO:0000256" key="9">
    <source>
        <dbReference type="ARBA" id="ARBA00022801"/>
    </source>
</evidence>
<dbReference type="SUPFAM" id="SSF51556">
    <property type="entry name" value="Metallo-dependent hydrolases"/>
    <property type="match status" value="1"/>
</dbReference>
<dbReference type="GO" id="GO:0005737">
    <property type="term" value="C:cytoplasm"/>
    <property type="evidence" value="ECO:0007669"/>
    <property type="project" value="TreeGrafter"/>
</dbReference>
<dbReference type="GO" id="GO:0008270">
    <property type="term" value="F:zinc ion binding"/>
    <property type="evidence" value="ECO:0007669"/>
    <property type="project" value="InterPro"/>
</dbReference>
<dbReference type="EC" id="3.5.2.5" evidence="7"/>
<dbReference type="InterPro" id="IPR050138">
    <property type="entry name" value="DHOase/Allantoinase_Hydrolase"/>
</dbReference>
<dbReference type="Gene3D" id="3.20.20.140">
    <property type="entry name" value="Metal-dependent hydrolases"/>
    <property type="match status" value="1"/>
</dbReference>
<dbReference type="GO" id="GO:0000256">
    <property type="term" value="P:allantoin catabolic process"/>
    <property type="evidence" value="ECO:0007669"/>
    <property type="project" value="InterPro"/>
</dbReference>
<comment type="caution">
    <text evidence="13">The sequence shown here is derived from an EMBL/GenBank/DDBJ whole genome shotgun (WGS) entry which is preliminary data.</text>
</comment>